<organism evidence="1 2">
    <name type="scientific">Austropuccinia psidii MF-1</name>
    <dbReference type="NCBI Taxonomy" id="1389203"/>
    <lineage>
        <taxon>Eukaryota</taxon>
        <taxon>Fungi</taxon>
        <taxon>Dikarya</taxon>
        <taxon>Basidiomycota</taxon>
        <taxon>Pucciniomycotina</taxon>
        <taxon>Pucciniomycetes</taxon>
        <taxon>Pucciniales</taxon>
        <taxon>Sphaerophragmiaceae</taxon>
        <taxon>Austropuccinia</taxon>
    </lineage>
</organism>
<reference evidence="1" key="1">
    <citation type="submission" date="2021-03" db="EMBL/GenBank/DDBJ databases">
        <title>Draft genome sequence of rust myrtle Austropuccinia psidii MF-1, a brazilian biotype.</title>
        <authorList>
            <person name="Quecine M.C."/>
            <person name="Pachon D.M.R."/>
            <person name="Bonatelli M.L."/>
            <person name="Correr F.H."/>
            <person name="Franceschini L.M."/>
            <person name="Leite T.F."/>
            <person name="Margarido G.R.A."/>
            <person name="Almeida C.A."/>
            <person name="Ferrarezi J.A."/>
            <person name="Labate C.A."/>
        </authorList>
    </citation>
    <scope>NUCLEOTIDE SEQUENCE</scope>
    <source>
        <strain evidence="1">MF-1</strain>
    </source>
</reference>
<dbReference type="EMBL" id="AVOT02030728">
    <property type="protein sequence ID" value="MBW0524018.1"/>
    <property type="molecule type" value="Genomic_DNA"/>
</dbReference>
<dbReference type="Proteomes" id="UP000765509">
    <property type="component" value="Unassembled WGS sequence"/>
</dbReference>
<gene>
    <name evidence="1" type="ORF">O181_063733</name>
</gene>
<sequence length="138" mass="16409">MTSRIWDTWCPQWEKEVSEYINTWGMFQKENREHGKRYGLLQHIEEPKQTGETINMDWFTELVPGRKENFNACLVIYYSYNKSVKCLPSHKEDTAMDTALLFWNNNISYVVSLKSSFVIGPKIHIRISIRLMNVTWVK</sequence>
<comment type="caution">
    <text evidence="1">The sequence shown here is derived from an EMBL/GenBank/DDBJ whole genome shotgun (WGS) entry which is preliminary data.</text>
</comment>
<proteinExistence type="predicted"/>
<accession>A0A9Q3I0W1</accession>
<dbReference type="AlphaFoldDB" id="A0A9Q3I0W1"/>
<name>A0A9Q3I0W1_9BASI</name>
<keyword evidence="2" id="KW-1185">Reference proteome</keyword>
<dbReference type="OrthoDB" id="2430298at2759"/>
<evidence type="ECO:0000313" key="1">
    <source>
        <dbReference type="EMBL" id="MBW0524018.1"/>
    </source>
</evidence>
<evidence type="ECO:0000313" key="2">
    <source>
        <dbReference type="Proteomes" id="UP000765509"/>
    </source>
</evidence>
<protein>
    <submittedName>
        <fullName evidence="1">Uncharacterized protein</fullName>
    </submittedName>
</protein>